<organism evidence="7 8">
    <name type="scientific">Sphingomonas olei</name>
    <dbReference type="NCBI Taxonomy" id="1886787"/>
    <lineage>
        <taxon>Bacteria</taxon>
        <taxon>Pseudomonadati</taxon>
        <taxon>Pseudomonadota</taxon>
        <taxon>Alphaproteobacteria</taxon>
        <taxon>Sphingomonadales</taxon>
        <taxon>Sphingomonadaceae</taxon>
        <taxon>Sphingomonas</taxon>
    </lineage>
</organism>
<dbReference type="InterPro" id="IPR000600">
    <property type="entry name" value="ROK"/>
</dbReference>
<sequence>MIAGVELGGTKCVLILAKGPDAILERVELPTRKPEETLAAIEGMIDSWRGFQALGIASFGPISIDRRAADYGHITSTPKPGWRGTDVARRLGSRYDVPTGFDTDVVGAALGEARWGAAAELSDLAYITVGTGVGVGLVAHGRPVDGLTHGELGHVRPVRMAGDEWTGSCPYHGACVEGLVSGPAIAARTGMAGADVPPDHPVWATVTHALAQLLHTITLTGVPRRIVLGGGVMIGNQFLFPQIRAALRHSLGGYVALPEVEDVDTFVVPPSLGNNAGPLGAIVLGEQALART</sequence>
<comment type="catalytic activity">
    <reaction evidence="6">
        <text>D-fructose + ATP = D-fructose 6-phosphate + ADP + H(+)</text>
        <dbReference type="Rhea" id="RHEA:16125"/>
        <dbReference type="ChEBI" id="CHEBI:15378"/>
        <dbReference type="ChEBI" id="CHEBI:30616"/>
        <dbReference type="ChEBI" id="CHEBI:37721"/>
        <dbReference type="ChEBI" id="CHEBI:61527"/>
        <dbReference type="ChEBI" id="CHEBI:456216"/>
        <dbReference type="EC" id="2.7.1.4"/>
    </reaction>
</comment>
<evidence type="ECO:0000256" key="3">
    <source>
        <dbReference type="ARBA" id="ARBA00022833"/>
    </source>
</evidence>
<dbReference type="EMBL" id="SSTI01000004">
    <property type="protein sequence ID" value="THG40721.1"/>
    <property type="molecule type" value="Genomic_DNA"/>
</dbReference>
<evidence type="ECO:0000256" key="5">
    <source>
        <dbReference type="ARBA" id="ARBA00038887"/>
    </source>
</evidence>
<dbReference type="CDD" id="cd24067">
    <property type="entry name" value="ASKHA_NBD_ROK_BsFRK-like"/>
    <property type="match status" value="1"/>
</dbReference>
<dbReference type="InterPro" id="IPR051804">
    <property type="entry name" value="Carb_Metab_Reg_Kinase/Isom"/>
</dbReference>
<protein>
    <recommendedName>
        <fullName evidence="5">fructokinase</fullName>
        <ecNumber evidence="5">2.7.1.4</ecNumber>
    </recommendedName>
</protein>
<evidence type="ECO:0000313" key="7">
    <source>
        <dbReference type="EMBL" id="THG40721.1"/>
    </source>
</evidence>
<name>A0ABY2QL40_9SPHN</name>
<evidence type="ECO:0000256" key="6">
    <source>
        <dbReference type="ARBA" id="ARBA00048451"/>
    </source>
</evidence>
<gene>
    <name evidence="7" type="ORF">E5988_07300</name>
</gene>
<keyword evidence="4" id="KW-0460">Magnesium</keyword>
<evidence type="ECO:0000256" key="2">
    <source>
        <dbReference type="ARBA" id="ARBA00022723"/>
    </source>
</evidence>
<evidence type="ECO:0000256" key="1">
    <source>
        <dbReference type="ARBA" id="ARBA00001946"/>
    </source>
</evidence>
<dbReference type="PROSITE" id="PS01125">
    <property type="entry name" value="ROK"/>
    <property type="match status" value="1"/>
</dbReference>
<dbReference type="Gene3D" id="3.30.420.40">
    <property type="match status" value="2"/>
</dbReference>
<keyword evidence="2" id="KW-0479">Metal-binding</keyword>
<dbReference type="InterPro" id="IPR043129">
    <property type="entry name" value="ATPase_NBD"/>
</dbReference>
<dbReference type="Proteomes" id="UP000308038">
    <property type="component" value="Unassembled WGS sequence"/>
</dbReference>
<keyword evidence="8" id="KW-1185">Reference proteome</keyword>
<dbReference type="Pfam" id="PF00480">
    <property type="entry name" value="ROK"/>
    <property type="match status" value="1"/>
</dbReference>
<dbReference type="InterPro" id="IPR049874">
    <property type="entry name" value="ROK_cs"/>
</dbReference>
<evidence type="ECO:0000313" key="8">
    <source>
        <dbReference type="Proteomes" id="UP000308038"/>
    </source>
</evidence>
<dbReference type="PANTHER" id="PTHR42742">
    <property type="entry name" value="TRANSCRIPTIONAL REPRESSOR MPRA"/>
    <property type="match status" value="1"/>
</dbReference>
<comment type="cofactor">
    <cofactor evidence="1">
        <name>Mg(2+)</name>
        <dbReference type="ChEBI" id="CHEBI:18420"/>
    </cofactor>
</comment>
<keyword evidence="3" id="KW-0862">Zinc</keyword>
<comment type="caution">
    <text evidence="7">The sequence shown here is derived from an EMBL/GenBank/DDBJ whole genome shotgun (WGS) entry which is preliminary data.</text>
</comment>
<evidence type="ECO:0000256" key="4">
    <source>
        <dbReference type="ARBA" id="ARBA00022842"/>
    </source>
</evidence>
<dbReference type="EC" id="2.7.1.4" evidence="5"/>
<reference evidence="7 8" key="1">
    <citation type="submission" date="2019-04" db="EMBL/GenBank/DDBJ databases">
        <title>Microbes associate with the intestines of laboratory mice.</title>
        <authorList>
            <person name="Navarre W."/>
            <person name="Wong E."/>
            <person name="Huang K.C."/>
            <person name="Tropini C."/>
            <person name="Ng K."/>
            <person name="Yu B."/>
        </authorList>
    </citation>
    <scope>NUCLEOTIDE SEQUENCE [LARGE SCALE GENOMIC DNA]</scope>
    <source>
        <strain evidence="7 8">NM83_B4-11</strain>
    </source>
</reference>
<dbReference type="PANTHER" id="PTHR42742:SF3">
    <property type="entry name" value="FRUCTOKINASE"/>
    <property type="match status" value="1"/>
</dbReference>
<dbReference type="SUPFAM" id="SSF53067">
    <property type="entry name" value="Actin-like ATPase domain"/>
    <property type="match status" value="1"/>
</dbReference>
<proteinExistence type="predicted"/>
<accession>A0ABY2QL40</accession>